<accession>A0ABR0QM45</accession>
<dbReference type="EMBL" id="JARKNE010000003">
    <property type="protein sequence ID" value="KAK5839903.1"/>
    <property type="molecule type" value="Genomic_DNA"/>
</dbReference>
<reference evidence="1 2" key="1">
    <citation type="submission" date="2023-03" db="EMBL/GenBank/DDBJ databases">
        <title>WGS of Gossypium arboreum.</title>
        <authorList>
            <person name="Yu D."/>
        </authorList>
    </citation>
    <scope>NUCLEOTIDE SEQUENCE [LARGE SCALE GENOMIC DNA]</scope>
    <source>
        <tissue evidence="1">Leaf</tissue>
    </source>
</reference>
<dbReference type="Proteomes" id="UP001358586">
    <property type="component" value="Chromosome 3"/>
</dbReference>
<name>A0ABR0QM45_GOSAR</name>
<evidence type="ECO:0000313" key="2">
    <source>
        <dbReference type="Proteomes" id="UP001358586"/>
    </source>
</evidence>
<evidence type="ECO:0000313" key="1">
    <source>
        <dbReference type="EMBL" id="KAK5839903.1"/>
    </source>
</evidence>
<organism evidence="1 2">
    <name type="scientific">Gossypium arboreum</name>
    <name type="common">Tree cotton</name>
    <name type="synonym">Gossypium nanking</name>
    <dbReference type="NCBI Taxonomy" id="29729"/>
    <lineage>
        <taxon>Eukaryota</taxon>
        <taxon>Viridiplantae</taxon>
        <taxon>Streptophyta</taxon>
        <taxon>Embryophyta</taxon>
        <taxon>Tracheophyta</taxon>
        <taxon>Spermatophyta</taxon>
        <taxon>Magnoliopsida</taxon>
        <taxon>eudicotyledons</taxon>
        <taxon>Gunneridae</taxon>
        <taxon>Pentapetalae</taxon>
        <taxon>rosids</taxon>
        <taxon>malvids</taxon>
        <taxon>Malvales</taxon>
        <taxon>Malvaceae</taxon>
        <taxon>Malvoideae</taxon>
        <taxon>Gossypium</taxon>
    </lineage>
</organism>
<sequence length="58" mass="7016">MEGNWVTNSKDISQVAKDYFWRLFRSNGQRVNVNEIEYFRKCRVFSEVCDQGDKRMAY</sequence>
<comment type="caution">
    <text evidence="1">The sequence shown here is derived from an EMBL/GenBank/DDBJ whole genome shotgun (WGS) entry which is preliminary data.</text>
</comment>
<keyword evidence="2" id="KW-1185">Reference proteome</keyword>
<gene>
    <name evidence="1" type="ORF">PVK06_008757</name>
</gene>
<proteinExistence type="predicted"/>
<protein>
    <submittedName>
        <fullName evidence="1">Uncharacterized protein</fullName>
    </submittedName>
</protein>